<reference evidence="2" key="1">
    <citation type="submission" date="2020-12" db="EMBL/GenBank/DDBJ databases">
        <title>The genome sequence of Inhella sp. 1Y17.</title>
        <authorList>
            <person name="Liu Y."/>
        </authorList>
    </citation>
    <scope>NUCLEOTIDE SEQUENCE</scope>
    <source>
        <strain evidence="2">1Y17</strain>
    </source>
</reference>
<dbReference type="RefSeq" id="WP_198109743.1">
    <property type="nucleotide sequence ID" value="NZ_JAEDAK010000002.1"/>
</dbReference>
<feature type="signal peptide" evidence="1">
    <location>
        <begin position="1"/>
        <end position="18"/>
    </location>
</feature>
<keyword evidence="3" id="KW-1185">Reference proteome</keyword>
<evidence type="ECO:0008006" key="4">
    <source>
        <dbReference type="Google" id="ProtNLM"/>
    </source>
</evidence>
<feature type="chain" id="PRO_5037497018" description="Lipoprotein" evidence="1">
    <location>
        <begin position="19"/>
        <end position="386"/>
    </location>
</feature>
<evidence type="ECO:0000256" key="1">
    <source>
        <dbReference type="SAM" id="SignalP"/>
    </source>
</evidence>
<dbReference type="AlphaFoldDB" id="A0A931NFY7"/>
<gene>
    <name evidence="2" type="ORF">I7X39_04380</name>
</gene>
<comment type="caution">
    <text evidence="2">The sequence shown here is derived from an EMBL/GenBank/DDBJ whole genome shotgun (WGS) entry which is preliminary data.</text>
</comment>
<dbReference type="EMBL" id="JAEDAK010000002">
    <property type="protein sequence ID" value="MBH9576138.1"/>
    <property type="molecule type" value="Genomic_DNA"/>
</dbReference>
<sequence>MKALHTLSLLSLAILLSACGGGREPETTPQAVRDLVTAMHDQGGSAGPNRRAQAQTAVGAKELLDWAEYRYAESFPKGPASISLDYQGVTYTVRAYPNGNYLGVTEDGGIYGLGPFTNNNLRGFGRIADYVSQIQADSCYVYPDTCPTNPPNNTLNGCTMAASDALKLGNRLKLEYTVSTTGDAASTGQYTLDTLVAQHTPFAGSSAVQSTYTLSGSSTAAGVTTLSTIAGKDYAQEAAYGLILNLGDEVESDIRTPQGNLQSTVRTVYAPAYLNSEFTLLPGQSLTRTVGARVTSSSVINGVPTQATERDQSHTETVTYELRENISVLGRSYDSCRYRETRANSNEVTTTWYLYGKGIPVRTRVVGSGSEELTELKSGSLNGTPL</sequence>
<proteinExistence type="predicted"/>
<protein>
    <recommendedName>
        <fullName evidence="4">Lipoprotein</fullName>
    </recommendedName>
</protein>
<accession>A0A931NFY7</accession>
<dbReference type="PROSITE" id="PS51257">
    <property type="entry name" value="PROKAR_LIPOPROTEIN"/>
    <property type="match status" value="1"/>
</dbReference>
<dbReference type="Proteomes" id="UP000613266">
    <property type="component" value="Unassembled WGS sequence"/>
</dbReference>
<name>A0A931NFY7_9BURK</name>
<evidence type="ECO:0000313" key="3">
    <source>
        <dbReference type="Proteomes" id="UP000613266"/>
    </source>
</evidence>
<organism evidence="2 3">
    <name type="scientific">Inhella proteolytica</name>
    <dbReference type="NCBI Taxonomy" id="2795029"/>
    <lineage>
        <taxon>Bacteria</taxon>
        <taxon>Pseudomonadati</taxon>
        <taxon>Pseudomonadota</taxon>
        <taxon>Betaproteobacteria</taxon>
        <taxon>Burkholderiales</taxon>
        <taxon>Sphaerotilaceae</taxon>
        <taxon>Inhella</taxon>
    </lineage>
</organism>
<keyword evidence="1" id="KW-0732">Signal</keyword>
<evidence type="ECO:0000313" key="2">
    <source>
        <dbReference type="EMBL" id="MBH9576138.1"/>
    </source>
</evidence>